<evidence type="ECO:0000313" key="1">
    <source>
        <dbReference type="EMBL" id="GFG80246.1"/>
    </source>
</evidence>
<proteinExistence type="predicted"/>
<dbReference type="EMBL" id="BLKX01000001">
    <property type="protein sequence ID" value="GFG80246.1"/>
    <property type="molecule type" value="Genomic_DNA"/>
</dbReference>
<accession>A0ABQ1C714</accession>
<dbReference type="Proteomes" id="UP000465240">
    <property type="component" value="Unassembled WGS sequence"/>
</dbReference>
<name>A0ABQ1C714_9MYCO</name>
<sequence length="44" mass="4829">MGGVQIAISPFDILDMTQLSARTDRVLPNGVCLLLPLKSCEQRQ</sequence>
<keyword evidence="2" id="KW-1185">Reference proteome</keyword>
<evidence type="ECO:0000313" key="2">
    <source>
        <dbReference type="Proteomes" id="UP000465240"/>
    </source>
</evidence>
<comment type="caution">
    <text evidence="1">The sequence shown here is derived from an EMBL/GenBank/DDBJ whole genome shotgun (WGS) entry which is preliminary data.</text>
</comment>
<protein>
    <submittedName>
        <fullName evidence="1">Uncharacterized protein</fullName>
    </submittedName>
</protein>
<organism evidence="1 2">
    <name type="scientific">Mycobacterium paragordonae</name>
    <dbReference type="NCBI Taxonomy" id="1389713"/>
    <lineage>
        <taxon>Bacteria</taxon>
        <taxon>Bacillati</taxon>
        <taxon>Actinomycetota</taxon>
        <taxon>Actinomycetes</taxon>
        <taxon>Mycobacteriales</taxon>
        <taxon>Mycobacteriaceae</taxon>
        <taxon>Mycobacterium</taxon>
    </lineage>
</organism>
<reference evidence="1 2" key="1">
    <citation type="journal article" date="2019" name="Emerg. Microbes Infect.">
        <title>Comprehensive subspecies identification of 175 nontuberculous mycobacteria species based on 7547 genomic profiles.</title>
        <authorList>
            <person name="Matsumoto Y."/>
            <person name="Kinjo T."/>
            <person name="Motooka D."/>
            <person name="Nabeya D."/>
            <person name="Jung N."/>
            <person name="Uechi K."/>
            <person name="Horii T."/>
            <person name="Iida T."/>
            <person name="Fujita J."/>
            <person name="Nakamura S."/>
        </authorList>
    </citation>
    <scope>NUCLEOTIDE SEQUENCE [LARGE SCALE GENOMIC DNA]</scope>
    <source>
        <strain evidence="1 2">JCM 18565</strain>
    </source>
</reference>
<gene>
    <name evidence="1" type="ORF">MPRG_35220</name>
</gene>